<evidence type="ECO:0000313" key="1">
    <source>
        <dbReference type="EMBL" id="NPD91291.1"/>
    </source>
</evidence>
<proteinExistence type="predicted"/>
<evidence type="ECO:0008006" key="3">
    <source>
        <dbReference type="Google" id="ProtNLM"/>
    </source>
</evidence>
<protein>
    <recommendedName>
        <fullName evidence="3">Chitin-binding type-1 domain-containing protein</fullName>
    </recommendedName>
</protein>
<sequence>MSNDDFFEIEPLVSFEEFGQDLMSMVLGGTGSGPVSPPPCGKYSFCAINGNCGKNEFCGIYGTCADLMICGTYKPEICKLQAEIVQ</sequence>
<accession>A0ABX2AJH6</accession>
<reference evidence="1 2" key="1">
    <citation type="submission" date="2020-05" db="EMBL/GenBank/DDBJ databases">
        <title>Distinct polysaccharide utilization as determinants for interspecies competition between intestinal Prevotella spp.</title>
        <authorList>
            <person name="Galvez E.J.C."/>
            <person name="Iljazovic A."/>
            <person name="Strowig T."/>
        </authorList>
    </citation>
    <scope>NUCLEOTIDE SEQUENCE [LARGE SCALE GENOMIC DNA]</scope>
    <source>
        <strain evidence="1 2">PMUR</strain>
    </source>
</reference>
<dbReference type="Proteomes" id="UP000714420">
    <property type="component" value="Unassembled WGS sequence"/>
</dbReference>
<gene>
    <name evidence="1" type="ORF">HPS56_02820</name>
</gene>
<name>A0ABX2AJH6_9BACT</name>
<evidence type="ECO:0000313" key="2">
    <source>
        <dbReference type="Proteomes" id="UP000714420"/>
    </source>
</evidence>
<dbReference type="RefSeq" id="WP_172273517.1">
    <property type="nucleotide sequence ID" value="NZ_CASGMU010000002.1"/>
</dbReference>
<comment type="caution">
    <text evidence="1">The sequence shown here is derived from an EMBL/GenBank/DDBJ whole genome shotgun (WGS) entry which is preliminary data.</text>
</comment>
<organism evidence="1 2">
    <name type="scientific">Xylanibacter muris</name>
    <dbReference type="NCBI Taxonomy" id="2736290"/>
    <lineage>
        <taxon>Bacteria</taxon>
        <taxon>Pseudomonadati</taxon>
        <taxon>Bacteroidota</taxon>
        <taxon>Bacteroidia</taxon>
        <taxon>Bacteroidales</taxon>
        <taxon>Prevotellaceae</taxon>
        <taxon>Xylanibacter</taxon>
    </lineage>
</organism>
<dbReference type="EMBL" id="JABKKF010000002">
    <property type="protein sequence ID" value="NPD91291.1"/>
    <property type="molecule type" value="Genomic_DNA"/>
</dbReference>
<keyword evidence="2" id="KW-1185">Reference proteome</keyword>